<keyword evidence="7" id="KW-1185">Reference proteome</keyword>
<evidence type="ECO:0000256" key="4">
    <source>
        <dbReference type="ARBA" id="ARBA00048493"/>
    </source>
</evidence>
<dbReference type="OrthoDB" id="2866at2759"/>
<dbReference type="InterPro" id="IPR025877">
    <property type="entry name" value="MobA-like_NTP_Trfase"/>
</dbReference>
<dbReference type="Pfam" id="PF12804">
    <property type="entry name" value="NTP_transf_3"/>
    <property type="match status" value="1"/>
</dbReference>
<name>A0A5J4Z4N6_PORPP</name>
<dbReference type="EMBL" id="VRMN01000001">
    <property type="protein sequence ID" value="KAA8498821.1"/>
    <property type="molecule type" value="Genomic_DNA"/>
</dbReference>
<keyword evidence="3" id="KW-0548">Nucleotidyltransferase</keyword>
<dbReference type="AlphaFoldDB" id="A0A5J4Z4N6"/>
<dbReference type="InterPro" id="IPR029044">
    <property type="entry name" value="Nucleotide-diphossugar_trans"/>
</dbReference>
<evidence type="ECO:0000256" key="1">
    <source>
        <dbReference type="ARBA" id="ARBA00012457"/>
    </source>
</evidence>
<evidence type="ECO:0000256" key="3">
    <source>
        <dbReference type="ARBA" id="ARBA00022695"/>
    </source>
</evidence>
<organism evidence="6 7">
    <name type="scientific">Porphyridium purpureum</name>
    <name type="common">Red alga</name>
    <name type="synonym">Porphyridium cruentum</name>
    <dbReference type="NCBI Taxonomy" id="35688"/>
    <lineage>
        <taxon>Eukaryota</taxon>
        <taxon>Rhodophyta</taxon>
        <taxon>Bangiophyceae</taxon>
        <taxon>Porphyridiales</taxon>
        <taxon>Porphyridiaceae</taxon>
        <taxon>Porphyridium</taxon>
    </lineage>
</organism>
<accession>A0A5J4Z4N6</accession>
<feature type="domain" description="MobA-like NTP transferase" evidence="5">
    <location>
        <begin position="44"/>
        <end position="169"/>
    </location>
</feature>
<evidence type="ECO:0000313" key="7">
    <source>
        <dbReference type="Proteomes" id="UP000324585"/>
    </source>
</evidence>
<keyword evidence="2" id="KW-0808">Transferase</keyword>
<dbReference type="OMA" id="CKEAICE"/>
<dbReference type="Gene3D" id="3.90.550.10">
    <property type="entry name" value="Spore Coat Polysaccharide Biosynthesis Protein SpsA, Chain A"/>
    <property type="match status" value="1"/>
</dbReference>
<evidence type="ECO:0000313" key="6">
    <source>
        <dbReference type="EMBL" id="KAA8498821.1"/>
    </source>
</evidence>
<dbReference type="Proteomes" id="UP000324585">
    <property type="component" value="Unassembled WGS sequence"/>
</dbReference>
<comment type="caution">
    <text evidence="6">The sequence shown here is derived from an EMBL/GenBank/DDBJ whole genome shotgun (WGS) entry which is preliminary data.</text>
</comment>
<sequence length="368" mass="40306">MQELTLEEFAAASVANTDGVVSKLNEAHVVARFQERAIRTGKVGVCLAAGQGSRFISDTPKVLHAFRGKALVLHAVDAVLDAGIPLVLVVGVAMDQVMECVSRHVENKFDKGLEGRVVFVHQPRPLGTGHAVYMASEVLPKEFPGDVIVVYADNPGVDSNLLNALAKFHDTGKKTSKLSASILSGSRAAVGLGAANYGRLVRCPKSEHERQKVSEDAAAQDSQLRHRVLDIVERKYIDSLPDEKGFVVTYEYTSPGLQRAGSKRKIESVSFSKQDLLELDEFNSGIVLAQAKIYFEVLAHVRAAQTKKDPPKFEFYATDFVKGMVARGLIVDAWKIDDALLWRLEGANTVEELAELETRFKCKEAICE</sequence>
<gene>
    <name evidence="6" type="ORF">FVE85_6406</name>
</gene>
<evidence type="ECO:0000256" key="2">
    <source>
        <dbReference type="ARBA" id="ARBA00022679"/>
    </source>
</evidence>
<proteinExistence type="predicted"/>
<dbReference type="GO" id="GO:0003977">
    <property type="term" value="F:UDP-N-acetylglucosamine diphosphorylase activity"/>
    <property type="evidence" value="ECO:0007669"/>
    <property type="project" value="UniProtKB-EC"/>
</dbReference>
<comment type="catalytic activity">
    <reaction evidence="4">
        <text>N-acetyl-alpha-D-glucosamine 1-phosphate + UTP + H(+) = UDP-N-acetyl-alpha-D-glucosamine + diphosphate</text>
        <dbReference type="Rhea" id="RHEA:13509"/>
        <dbReference type="ChEBI" id="CHEBI:15378"/>
        <dbReference type="ChEBI" id="CHEBI:33019"/>
        <dbReference type="ChEBI" id="CHEBI:46398"/>
        <dbReference type="ChEBI" id="CHEBI:57705"/>
        <dbReference type="ChEBI" id="CHEBI:57776"/>
        <dbReference type="EC" id="2.7.7.23"/>
    </reaction>
</comment>
<dbReference type="EC" id="2.7.7.23" evidence="1"/>
<dbReference type="PANTHER" id="PTHR43584:SF3">
    <property type="entry name" value="BIFUNCTIONAL PROTEIN GLMU"/>
    <property type="match status" value="1"/>
</dbReference>
<protein>
    <recommendedName>
        <fullName evidence="1">UDP-N-acetylglucosamine diphosphorylase</fullName>
        <ecNumber evidence="1">2.7.7.23</ecNumber>
    </recommendedName>
</protein>
<dbReference type="PANTHER" id="PTHR43584">
    <property type="entry name" value="NUCLEOTIDYL TRANSFERASE"/>
    <property type="match status" value="1"/>
</dbReference>
<reference evidence="7" key="1">
    <citation type="journal article" date="2019" name="Nat. Commun.">
        <title>Expansion of phycobilisome linker gene families in mesophilic red algae.</title>
        <authorList>
            <person name="Lee J."/>
            <person name="Kim D."/>
            <person name="Bhattacharya D."/>
            <person name="Yoon H.S."/>
        </authorList>
    </citation>
    <scope>NUCLEOTIDE SEQUENCE [LARGE SCALE GENOMIC DNA]</scope>
    <source>
        <strain evidence="7">CCMP 1328</strain>
    </source>
</reference>
<dbReference type="InterPro" id="IPR050065">
    <property type="entry name" value="GlmU-like"/>
</dbReference>
<evidence type="ECO:0000259" key="5">
    <source>
        <dbReference type="Pfam" id="PF12804"/>
    </source>
</evidence>
<dbReference type="SUPFAM" id="SSF53448">
    <property type="entry name" value="Nucleotide-diphospho-sugar transferases"/>
    <property type="match status" value="1"/>
</dbReference>